<dbReference type="Proteomes" id="UP000027138">
    <property type="component" value="Unassembled WGS sequence"/>
</dbReference>
<dbReference type="EMBL" id="KK914540">
    <property type="protein sequence ID" value="KDP33398.1"/>
    <property type="molecule type" value="Genomic_DNA"/>
</dbReference>
<evidence type="ECO:0000256" key="1">
    <source>
        <dbReference type="SAM" id="MobiDB-lite"/>
    </source>
</evidence>
<proteinExistence type="predicted"/>
<evidence type="ECO:0000313" key="3">
    <source>
        <dbReference type="Proteomes" id="UP000027138"/>
    </source>
</evidence>
<gene>
    <name evidence="2" type="ORF">JCGZ_12854</name>
</gene>
<keyword evidence="3" id="KW-1185">Reference proteome</keyword>
<dbReference type="AlphaFoldDB" id="A0A067KEG6"/>
<organism evidence="2 3">
    <name type="scientific">Jatropha curcas</name>
    <name type="common">Barbados nut</name>
    <dbReference type="NCBI Taxonomy" id="180498"/>
    <lineage>
        <taxon>Eukaryota</taxon>
        <taxon>Viridiplantae</taxon>
        <taxon>Streptophyta</taxon>
        <taxon>Embryophyta</taxon>
        <taxon>Tracheophyta</taxon>
        <taxon>Spermatophyta</taxon>
        <taxon>Magnoliopsida</taxon>
        <taxon>eudicotyledons</taxon>
        <taxon>Gunneridae</taxon>
        <taxon>Pentapetalae</taxon>
        <taxon>rosids</taxon>
        <taxon>fabids</taxon>
        <taxon>Malpighiales</taxon>
        <taxon>Euphorbiaceae</taxon>
        <taxon>Crotonoideae</taxon>
        <taxon>Jatropheae</taxon>
        <taxon>Jatropha</taxon>
    </lineage>
</organism>
<sequence length="118" mass="13222">MPITKKKQDWFSLKDQDGTVQGDNMTPIFASEQEDIVPQSTTNVSEFEIPEGGVNVPINGDVYMFHILYESSDEDSIVEDDAHDVVMPATSNVQYVNGTRPAADAGRKKYKPRKKEKN</sequence>
<evidence type="ECO:0000313" key="2">
    <source>
        <dbReference type="EMBL" id="KDP33398.1"/>
    </source>
</evidence>
<name>A0A067KEG6_JATCU</name>
<reference evidence="2 3" key="1">
    <citation type="journal article" date="2014" name="PLoS ONE">
        <title>Global Analysis of Gene Expression Profiles in Physic Nut (Jatropha curcas L.) Seedlings Exposed to Salt Stress.</title>
        <authorList>
            <person name="Zhang L."/>
            <person name="Zhang C."/>
            <person name="Wu P."/>
            <person name="Chen Y."/>
            <person name="Li M."/>
            <person name="Jiang H."/>
            <person name="Wu G."/>
        </authorList>
    </citation>
    <scope>NUCLEOTIDE SEQUENCE [LARGE SCALE GENOMIC DNA]</scope>
    <source>
        <strain evidence="3">cv. GZQX0401</strain>
        <tissue evidence="2">Young leaves</tissue>
    </source>
</reference>
<accession>A0A067KEG6</accession>
<feature type="region of interest" description="Disordered" evidence="1">
    <location>
        <begin position="96"/>
        <end position="118"/>
    </location>
</feature>
<protein>
    <submittedName>
        <fullName evidence="2">Uncharacterized protein</fullName>
    </submittedName>
</protein>
<feature type="compositionally biased region" description="Basic residues" evidence="1">
    <location>
        <begin position="108"/>
        <end position="118"/>
    </location>
</feature>